<dbReference type="Gene3D" id="1.10.10.10">
    <property type="entry name" value="Winged helix-like DNA-binding domain superfamily/Winged helix DNA-binding domain"/>
    <property type="match status" value="1"/>
</dbReference>
<dbReference type="InterPro" id="IPR000792">
    <property type="entry name" value="Tscrpt_reg_LuxR_C"/>
</dbReference>
<evidence type="ECO:0000256" key="3">
    <source>
        <dbReference type="ARBA" id="ARBA00023163"/>
    </source>
</evidence>
<dbReference type="Pfam" id="PF00196">
    <property type="entry name" value="GerE"/>
    <property type="match status" value="1"/>
</dbReference>
<dbReference type="SUPFAM" id="SSF46894">
    <property type="entry name" value="C-terminal effector domain of the bipartite response regulators"/>
    <property type="match status" value="1"/>
</dbReference>
<dbReference type="InterPro" id="IPR036388">
    <property type="entry name" value="WH-like_DNA-bd_sf"/>
</dbReference>
<dbReference type="GO" id="GO:0006355">
    <property type="term" value="P:regulation of DNA-templated transcription"/>
    <property type="evidence" value="ECO:0007669"/>
    <property type="project" value="InterPro"/>
</dbReference>
<keyword evidence="7" id="KW-1185">Reference proteome</keyword>
<evidence type="ECO:0000313" key="6">
    <source>
        <dbReference type="EMBL" id="SDL87817.1"/>
    </source>
</evidence>
<evidence type="ECO:0000256" key="1">
    <source>
        <dbReference type="ARBA" id="ARBA00023015"/>
    </source>
</evidence>
<keyword evidence="1" id="KW-0805">Transcription regulation</keyword>
<keyword evidence="2" id="KW-0238">DNA-binding</keyword>
<feature type="transmembrane region" description="Helical" evidence="4">
    <location>
        <begin position="186"/>
        <end position="205"/>
    </location>
</feature>
<gene>
    <name evidence="6" type="ORF">SAMN04488514_103249</name>
</gene>
<dbReference type="STRING" id="192904.SAMN04488514_103249"/>
<evidence type="ECO:0000256" key="2">
    <source>
        <dbReference type="ARBA" id="ARBA00023125"/>
    </source>
</evidence>
<dbReference type="PRINTS" id="PR00038">
    <property type="entry name" value="HTHLUXR"/>
</dbReference>
<keyword evidence="3" id="KW-0804">Transcription</keyword>
<feature type="transmembrane region" description="Helical" evidence="4">
    <location>
        <begin position="113"/>
        <end position="133"/>
    </location>
</feature>
<keyword evidence="4" id="KW-0812">Transmembrane</keyword>
<dbReference type="EMBL" id="FNGV01000003">
    <property type="protein sequence ID" value="SDL87817.1"/>
    <property type="molecule type" value="Genomic_DNA"/>
</dbReference>
<dbReference type="CDD" id="cd06170">
    <property type="entry name" value="LuxR_C_like"/>
    <property type="match status" value="1"/>
</dbReference>
<protein>
    <submittedName>
        <fullName evidence="6">Regulatory protein, luxR family</fullName>
    </submittedName>
</protein>
<feature type="transmembrane region" description="Helical" evidence="4">
    <location>
        <begin position="39"/>
        <end position="60"/>
    </location>
</feature>
<reference evidence="6 7" key="1">
    <citation type="submission" date="2016-10" db="EMBL/GenBank/DDBJ databases">
        <authorList>
            <person name="de Groot N.N."/>
        </authorList>
    </citation>
    <scope>NUCLEOTIDE SEQUENCE [LARGE SCALE GENOMIC DNA]</scope>
    <source>
        <strain evidence="6 7">DSM 19886</strain>
    </source>
</reference>
<name>A0A1G9NP62_9FLAO</name>
<feature type="transmembrane region" description="Helical" evidence="4">
    <location>
        <begin position="6"/>
        <end position="27"/>
    </location>
</feature>
<feature type="domain" description="HTH luxR-type" evidence="5">
    <location>
        <begin position="254"/>
        <end position="317"/>
    </location>
</feature>
<dbReference type="InterPro" id="IPR016032">
    <property type="entry name" value="Sig_transdc_resp-reg_C-effctor"/>
</dbReference>
<feature type="transmembrane region" description="Helical" evidence="4">
    <location>
        <begin position="145"/>
        <end position="165"/>
    </location>
</feature>
<dbReference type="AlphaFoldDB" id="A0A1G9NP62"/>
<dbReference type="SMART" id="SM00421">
    <property type="entry name" value="HTH_LUXR"/>
    <property type="match status" value="1"/>
</dbReference>
<dbReference type="PANTHER" id="PTHR44688">
    <property type="entry name" value="DNA-BINDING TRANSCRIPTIONAL ACTIVATOR DEVR_DOSR"/>
    <property type="match status" value="1"/>
</dbReference>
<feature type="transmembrane region" description="Helical" evidence="4">
    <location>
        <begin position="80"/>
        <end position="101"/>
    </location>
</feature>
<dbReference type="GO" id="GO:0003677">
    <property type="term" value="F:DNA binding"/>
    <property type="evidence" value="ECO:0007669"/>
    <property type="project" value="UniProtKB-KW"/>
</dbReference>
<dbReference type="PANTHER" id="PTHR44688:SF16">
    <property type="entry name" value="DNA-BINDING TRANSCRIPTIONAL ACTIVATOR DEVR_DOSR"/>
    <property type="match status" value="1"/>
</dbReference>
<dbReference type="Proteomes" id="UP000199440">
    <property type="component" value="Unassembled WGS sequence"/>
</dbReference>
<dbReference type="RefSeq" id="WP_143017595.1">
    <property type="nucleotide sequence ID" value="NZ_FNGV01000003.1"/>
</dbReference>
<sequence length="317" mass="37139">MISLTFIILFIFCLAIAVASLLIGYKFTNTYNDKFHRNYFYYLITFFAFAFYGVLVQILIHAILPLIDSESGVIETILNFLPVLSTPFLLVSWVMLIKMGYSLVEVKERRKELNIHLTVFILLLFLMGCLYFLFDSNTNAYPEKIVYIEIGLMTVIELSYMFFFARTVLQYSKKKNISKNKIAKNFMLFLVLGSLVRGVVLLFMFTESWSWILIPLVLIYFLSNFVPLLYLYRKADIAFIPIYAEYPNEEKKVLLFEKYQITKREKEIIEQMCQGKTNQQIADTLFISLQTVKDHTHRIYTKIGISSRLKLVQMING</sequence>
<evidence type="ECO:0000256" key="4">
    <source>
        <dbReference type="SAM" id="Phobius"/>
    </source>
</evidence>
<organism evidence="6 7">
    <name type="scientific">Kriegella aquimaris</name>
    <dbReference type="NCBI Taxonomy" id="192904"/>
    <lineage>
        <taxon>Bacteria</taxon>
        <taxon>Pseudomonadati</taxon>
        <taxon>Bacteroidota</taxon>
        <taxon>Flavobacteriia</taxon>
        <taxon>Flavobacteriales</taxon>
        <taxon>Flavobacteriaceae</taxon>
        <taxon>Kriegella</taxon>
    </lineage>
</organism>
<evidence type="ECO:0000259" key="5">
    <source>
        <dbReference type="PROSITE" id="PS50043"/>
    </source>
</evidence>
<feature type="transmembrane region" description="Helical" evidence="4">
    <location>
        <begin position="211"/>
        <end position="232"/>
    </location>
</feature>
<accession>A0A1G9NP62</accession>
<evidence type="ECO:0000313" key="7">
    <source>
        <dbReference type="Proteomes" id="UP000199440"/>
    </source>
</evidence>
<dbReference type="PROSITE" id="PS50043">
    <property type="entry name" value="HTH_LUXR_2"/>
    <property type="match status" value="1"/>
</dbReference>
<keyword evidence="4" id="KW-0472">Membrane</keyword>
<keyword evidence="4" id="KW-1133">Transmembrane helix</keyword>
<dbReference type="PROSITE" id="PS00622">
    <property type="entry name" value="HTH_LUXR_1"/>
    <property type="match status" value="1"/>
</dbReference>
<proteinExistence type="predicted"/>
<dbReference type="OrthoDB" id="9797341at2"/>